<name>A0A1N7QA79_9GAMM</name>
<reference evidence="4" key="1">
    <citation type="submission" date="2017-01" db="EMBL/GenBank/DDBJ databases">
        <authorList>
            <person name="Varghese N."/>
            <person name="Submissions S."/>
        </authorList>
    </citation>
    <scope>NUCLEOTIDE SEQUENCE [LARGE SCALE GENOMIC DNA]</scope>
    <source>
        <strain evidence="4">DSM 24913</strain>
    </source>
</reference>
<protein>
    <submittedName>
        <fullName evidence="3">Uncharacterized protein</fullName>
    </submittedName>
</protein>
<dbReference type="RefSeq" id="WP_076518151.1">
    <property type="nucleotide sequence ID" value="NZ_FTOH01000017.1"/>
</dbReference>
<evidence type="ECO:0000313" key="3">
    <source>
        <dbReference type="EMBL" id="SIT19741.1"/>
    </source>
</evidence>
<dbReference type="Proteomes" id="UP000185639">
    <property type="component" value="Unassembled WGS sequence"/>
</dbReference>
<dbReference type="STRING" id="484498.SAMN05421686_11711"/>
<keyword evidence="2" id="KW-0732">Signal</keyword>
<feature type="chain" id="PRO_5013156678" evidence="2">
    <location>
        <begin position="24"/>
        <end position="807"/>
    </location>
</feature>
<proteinExistence type="predicted"/>
<evidence type="ECO:0000256" key="2">
    <source>
        <dbReference type="SAM" id="SignalP"/>
    </source>
</evidence>
<organism evidence="3 4">
    <name type="scientific">Thalassolituus maritimus</name>
    <dbReference type="NCBI Taxonomy" id="484498"/>
    <lineage>
        <taxon>Bacteria</taxon>
        <taxon>Pseudomonadati</taxon>
        <taxon>Pseudomonadota</taxon>
        <taxon>Gammaproteobacteria</taxon>
        <taxon>Oceanospirillales</taxon>
        <taxon>Oceanospirillaceae</taxon>
        <taxon>Thalassolituus</taxon>
    </lineage>
</organism>
<accession>A0A1N7QA79</accession>
<evidence type="ECO:0000256" key="1">
    <source>
        <dbReference type="SAM" id="MobiDB-lite"/>
    </source>
</evidence>
<dbReference type="PROSITE" id="PS51257">
    <property type="entry name" value="PROKAR_LIPOPROTEIN"/>
    <property type="match status" value="1"/>
</dbReference>
<dbReference type="OrthoDB" id="6998372at2"/>
<feature type="region of interest" description="Disordered" evidence="1">
    <location>
        <begin position="530"/>
        <end position="553"/>
    </location>
</feature>
<feature type="region of interest" description="Disordered" evidence="1">
    <location>
        <begin position="24"/>
        <end position="49"/>
    </location>
</feature>
<dbReference type="AlphaFoldDB" id="A0A1N7QA79"/>
<keyword evidence="4" id="KW-1185">Reference proteome</keyword>
<gene>
    <name evidence="3" type="ORF">SAMN05421686_11711</name>
</gene>
<evidence type="ECO:0000313" key="4">
    <source>
        <dbReference type="Proteomes" id="UP000185639"/>
    </source>
</evidence>
<feature type="signal peptide" evidence="2">
    <location>
        <begin position="1"/>
        <end position="23"/>
    </location>
</feature>
<dbReference type="EMBL" id="FTOH01000017">
    <property type="protein sequence ID" value="SIT19741.1"/>
    <property type="molecule type" value="Genomic_DNA"/>
</dbReference>
<sequence>MNYQKLPFTASLLAAAITMTACSGGGNSSNSEPQDLPKDPGVTDPAPALPTYTMNMNGGDGVEGGDAGGIGIFKMGAAGAIRVSAEATIDPSQAPVVTVPEVPSDLGSNPLVISSDTTIDLSETTEPDKGAIYLYESGLYIFDGSVVTEGESTVPDLGKDSTRITGIQVNEGATLTFSTDTEGAPKTIEVEQDFINNGTITTTNPSTSRTFPLQLAARIYQGTGDIDQRGTAISIIASLVVNAGTIDASPTGLESFNGYNGINLVAAGVVNNGILRSEGIATNINGDGAEGGAIMISGFAVANNGTIDASNAAGSAFKVNTNLFLDDIGRTGTVALIAQYAVMNSGTIDVSGDNGSEQSSINGGWGGYAGIFLNPTNIDSIDIEDEELDSIAQAIVDQYSDSVSPILINTGSIVADGGDGAEDGNGGSAGYAGFLSGPIEDLFGDSVIFEAEEAETVSEEELPAPPVVFEVTGNLSLNGGLGGAAGGFGGNGGLVGFAQLAAEASTNDLHISGITAINAEGGDAASGIGGKGGNSYLTTGPLEQNEESEETSPVGPDIIFSTDINFNGGSSQFNGASSAELKGAPTMLFGAQGGSVDINSNIAMNQGTVAGTVNNIDHDSAPALRVYASGDILVSGSISATGAEVTASAALSEEEEPGVVLAAATSSSDLAGGNGAAFVAESESGNINLTADMDLSGGNGSNQGGDGSIFQATATEGTINISGNIIASGGNADPTIESSVGGDGGILTLNSDLGSDVSRYTVPTSLDLTAGTGETAGFDGYVRGYNIDLVEYECLFGNCLSLVAPRR</sequence>